<organism evidence="4 5">
    <name type="scientific">Strongylocentrotus purpuratus</name>
    <name type="common">Purple sea urchin</name>
    <dbReference type="NCBI Taxonomy" id="7668"/>
    <lineage>
        <taxon>Eukaryota</taxon>
        <taxon>Metazoa</taxon>
        <taxon>Echinodermata</taxon>
        <taxon>Eleutherozoa</taxon>
        <taxon>Echinozoa</taxon>
        <taxon>Echinoidea</taxon>
        <taxon>Euechinoidea</taxon>
        <taxon>Echinacea</taxon>
        <taxon>Camarodonta</taxon>
        <taxon>Echinidea</taxon>
        <taxon>Strongylocentrotidae</taxon>
        <taxon>Strongylocentrotus</taxon>
    </lineage>
</organism>
<reference evidence="5" key="1">
    <citation type="submission" date="2015-02" db="EMBL/GenBank/DDBJ databases">
        <title>Genome sequencing for Strongylocentrotus purpuratus.</title>
        <authorList>
            <person name="Murali S."/>
            <person name="Liu Y."/>
            <person name="Vee V."/>
            <person name="English A."/>
            <person name="Wang M."/>
            <person name="Skinner E."/>
            <person name="Han Y."/>
            <person name="Muzny D.M."/>
            <person name="Worley K.C."/>
            <person name="Gibbs R.A."/>
        </authorList>
    </citation>
    <scope>NUCLEOTIDE SEQUENCE</scope>
</reference>
<dbReference type="OMA" id="KCESSHT"/>
<dbReference type="Pfam" id="PF14695">
    <property type="entry name" value="LINES_C"/>
    <property type="match status" value="1"/>
</dbReference>
<feature type="domain" description="Protein Lines N-terminal" evidence="2">
    <location>
        <begin position="343"/>
        <end position="569"/>
    </location>
</feature>
<evidence type="ECO:0000313" key="5">
    <source>
        <dbReference type="Proteomes" id="UP000007110"/>
    </source>
</evidence>
<evidence type="ECO:0000256" key="1">
    <source>
        <dbReference type="SAM" id="MobiDB-lite"/>
    </source>
</evidence>
<dbReference type="Proteomes" id="UP000007110">
    <property type="component" value="Unassembled WGS sequence"/>
</dbReference>
<dbReference type="RefSeq" id="XP_003731459.2">
    <property type="nucleotide sequence ID" value="XM_003731411.3"/>
</dbReference>
<evidence type="ECO:0000259" key="3">
    <source>
        <dbReference type="Pfam" id="PF14695"/>
    </source>
</evidence>
<dbReference type="Pfam" id="PF14694">
    <property type="entry name" value="LINES_N"/>
    <property type="match status" value="1"/>
</dbReference>
<dbReference type="PANTHER" id="PTHR16057:SF1">
    <property type="entry name" value="PROTEIN LINES HOMOLOG 1"/>
    <property type="match status" value="1"/>
</dbReference>
<dbReference type="EnsemblMetazoa" id="XM_003731411">
    <property type="protein sequence ID" value="XP_003731459"/>
    <property type="gene ID" value="LOC100893907"/>
</dbReference>
<dbReference type="RefSeq" id="XP_030832711.1">
    <property type="nucleotide sequence ID" value="XM_030976851.1"/>
</dbReference>
<protein>
    <submittedName>
        <fullName evidence="4">Uncharacterized protein</fullName>
    </submittedName>
</protein>
<evidence type="ECO:0000313" key="4">
    <source>
        <dbReference type="EnsemblMetazoa" id="XP_003731459"/>
    </source>
</evidence>
<dbReference type="AlphaFoldDB" id="A0A7M7GJ67"/>
<name>A0A7M7GJ67_STRPU</name>
<feature type="compositionally biased region" description="Acidic residues" evidence="1">
    <location>
        <begin position="592"/>
        <end position="609"/>
    </location>
</feature>
<sequence>MDSFRVLHDSLAQSCCLCHIETGTILDQLHLGSLHKGQDLNEEISMSTRDLVLVKLGLITSLSEINHCSKLKEVQQALLSSEKFEHLLSMLSSTDQLVAYSASRCLEVLLLKLAKIDKDKAEGFLRQAIQSILHPGGGLEQKMSSVMNRIIFTLDLMTNISSGELVKTDKIDGDTPTLPCMRSSTSSADEGSRVITQPSDDCASDLTIWYHDVIKENITELCAFSSSQFDKDSNQHYVTGHEPSSIFWLHSLNISSKHKIYHAFLRLLYSYTKVHMKRDPHSMLPFIQATLPHLQAELMTYCRGSVANLKMVLSVLIMCLKACVKACESAKHSGEVESNSVESLQTLGASWSRLVGDVCEEQWLEKMPYHEGPVGLGGSVFAAEEECEKSSEEYIRGDRMILRKLAQLVILGSELEAVSSGMAGRRGVSHLDQVSRFIVSKLRESLQKEETVSQGRWIFEIFGDQDDALIQIMLILLKINLSSKMHIDDDSGCTGKNEDVGDHGKEIRAEQKGECILDAHHVFISFLDHMSWDHSILLDLLISTETDFLEYFIRYLHLVTTDWQGFVQVQKLYRRKEEDKNNVACQILSSDDNSDDGDDDVEGNDDEDDVSHSNEGCDGYDDDIDEDDDGCDGGYEVGIIKEFAEKFTDGTDDDNAIENDVSMNEISAKENDLYGQIGSEQLPKSSENLPVKRKCELEEVDENAARKTKRTEIEGLTNVTLPLEDMDEASCGDHTVRDGKNEVCIQSVSELGCLDDTMTILIRLRLAIERLDRKGLFPFSATPLIRILVKVEDIYEAVDG</sequence>
<dbReference type="InParanoid" id="A0A7M7GJ67"/>
<dbReference type="KEGG" id="spu:100893907"/>
<keyword evidence="5" id="KW-1185">Reference proteome</keyword>
<dbReference type="OrthoDB" id="8251209at2759"/>
<feature type="region of interest" description="Disordered" evidence="1">
    <location>
        <begin position="586"/>
        <end position="628"/>
    </location>
</feature>
<feature type="compositionally biased region" description="Acidic residues" evidence="1">
    <location>
        <begin position="618"/>
        <end position="628"/>
    </location>
</feature>
<dbReference type="InterPro" id="IPR032794">
    <property type="entry name" value="LINES_N"/>
</dbReference>
<dbReference type="FunCoup" id="A0A7M7GJ67">
    <property type="interactions" value="820"/>
</dbReference>
<dbReference type="PANTHER" id="PTHR16057">
    <property type="entry name" value="WINS1, 2 PROTEIN"/>
    <property type="match status" value="1"/>
</dbReference>
<dbReference type="InterPro" id="IPR024875">
    <property type="entry name" value="Protein_Lines"/>
</dbReference>
<evidence type="ECO:0000259" key="2">
    <source>
        <dbReference type="Pfam" id="PF14694"/>
    </source>
</evidence>
<dbReference type="GeneID" id="100893907"/>
<proteinExistence type="predicted"/>
<dbReference type="EnsemblMetazoa" id="XM_030976851">
    <property type="protein sequence ID" value="XP_030832711"/>
    <property type="gene ID" value="LOC100893907"/>
</dbReference>
<feature type="domain" description="Protein Lines C-terminal" evidence="3">
    <location>
        <begin position="757"/>
        <end position="792"/>
    </location>
</feature>
<reference evidence="4" key="2">
    <citation type="submission" date="2021-01" db="UniProtKB">
        <authorList>
            <consortium name="EnsemblMetazoa"/>
        </authorList>
    </citation>
    <scope>IDENTIFICATION</scope>
</reference>
<dbReference type="InterPro" id="IPR029415">
    <property type="entry name" value="Lines_C"/>
</dbReference>
<accession>A0A7M7GJ67</accession>